<dbReference type="PANTHER" id="PTHR42756">
    <property type="entry name" value="TRANSCRIPTIONAL REGULATOR, MARR"/>
    <property type="match status" value="1"/>
</dbReference>
<protein>
    <recommendedName>
        <fullName evidence="4">HTH marR-type domain-containing protein</fullName>
    </recommendedName>
</protein>
<dbReference type="InterPro" id="IPR036390">
    <property type="entry name" value="WH_DNA-bd_sf"/>
</dbReference>
<keyword evidence="6" id="KW-1185">Reference proteome</keyword>
<dbReference type="PRINTS" id="PR00598">
    <property type="entry name" value="HTHMARR"/>
</dbReference>
<dbReference type="GO" id="GO:0003677">
    <property type="term" value="F:DNA binding"/>
    <property type="evidence" value="ECO:0007669"/>
    <property type="project" value="UniProtKB-KW"/>
</dbReference>
<evidence type="ECO:0000259" key="4">
    <source>
        <dbReference type="PROSITE" id="PS50995"/>
    </source>
</evidence>
<name>A0A173LKX2_9ACTN</name>
<dbReference type="InterPro" id="IPR036388">
    <property type="entry name" value="WH-like_DNA-bd_sf"/>
</dbReference>
<organism evidence="5 6">
    <name type="scientific">Dietzia timorensis</name>
    <dbReference type="NCBI Taxonomy" id="499555"/>
    <lineage>
        <taxon>Bacteria</taxon>
        <taxon>Bacillati</taxon>
        <taxon>Actinomycetota</taxon>
        <taxon>Actinomycetes</taxon>
        <taxon>Mycobacteriales</taxon>
        <taxon>Dietziaceae</taxon>
        <taxon>Dietzia</taxon>
    </lineage>
</organism>
<feature type="domain" description="HTH marR-type" evidence="4">
    <location>
        <begin position="3"/>
        <end position="135"/>
    </location>
</feature>
<dbReference type="Gene3D" id="1.10.10.10">
    <property type="entry name" value="Winged helix-like DNA-binding domain superfamily/Winged helix DNA-binding domain"/>
    <property type="match status" value="1"/>
</dbReference>
<evidence type="ECO:0000313" key="6">
    <source>
        <dbReference type="Proteomes" id="UP000186104"/>
    </source>
</evidence>
<dbReference type="EMBL" id="CP015961">
    <property type="protein sequence ID" value="ANI92369.1"/>
    <property type="molecule type" value="Genomic_DNA"/>
</dbReference>
<dbReference type="RefSeq" id="WP_067471247.1">
    <property type="nucleotide sequence ID" value="NZ_CP015961.1"/>
</dbReference>
<sequence>MNRAQTFDLLTVIGLRLAAAVDLGSAALGLTAAESRAVVCLQEHGPSRPSVVAERLEISRRRMTQVAKTLEGKGLAELMPEPGDGRAKHLALTTDGATLADEVTTMRDLWAQEILKDIPEKEVAHLGESLSRILQTLPPAVHQVS</sequence>
<reference evidence="5 6" key="1">
    <citation type="submission" date="2016-06" db="EMBL/GenBank/DDBJ databases">
        <title>Complete genome sequence of a saline-alkali tolerant type strain Dietzia timorensis ID05-A0528T.</title>
        <authorList>
            <person name="Wu X."/>
        </authorList>
    </citation>
    <scope>NUCLEOTIDE SEQUENCE [LARGE SCALE GENOMIC DNA]</scope>
    <source>
        <strain evidence="5 6">ID05-A0528</strain>
    </source>
</reference>
<dbReference type="STRING" id="499555.BJL86_1592"/>
<accession>A0A173LKX2</accession>
<dbReference type="Proteomes" id="UP000186104">
    <property type="component" value="Chromosome"/>
</dbReference>
<gene>
    <name evidence="5" type="ORF">BJL86_1592</name>
</gene>
<dbReference type="OrthoDB" id="8966183at2"/>
<dbReference type="GO" id="GO:0003700">
    <property type="term" value="F:DNA-binding transcription factor activity"/>
    <property type="evidence" value="ECO:0007669"/>
    <property type="project" value="InterPro"/>
</dbReference>
<dbReference type="PANTHER" id="PTHR42756:SF1">
    <property type="entry name" value="TRANSCRIPTIONAL REPRESSOR OF EMRAB OPERON"/>
    <property type="match status" value="1"/>
</dbReference>
<evidence type="ECO:0000256" key="3">
    <source>
        <dbReference type="ARBA" id="ARBA00023163"/>
    </source>
</evidence>
<keyword evidence="3" id="KW-0804">Transcription</keyword>
<dbReference type="PROSITE" id="PS50995">
    <property type="entry name" value="HTH_MARR_2"/>
    <property type="match status" value="1"/>
</dbReference>
<dbReference type="InterPro" id="IPR000835">
    <property type="entry name" value="HTH_MarR-typ"/>
</dbReference>
<dbReference type="SUPFAM" id="SSF46785">
    <property type="entry name" value="Winged helix' DNA-binding domain"/>
    <property type="match status" value="1"/>
</dbReference>
<dbReference type="AlphaFoldDB" id="A0A173LKX2"/>
<dbReference type="SMART" id="SM00347">
    <property type="entry name" value="HTH_MARR"/>
    <property type="match status" value="1"/>
</dbReference>
<dbReference type="KEGG" id="dtm:BJL86_1592"/>
<dbReference type="Pfam" id="PF12802">
    <property type="entry name" value="MarR_2"/>
    <property type="match status" value="1"/>
</dbReference>
<evidence type="ECO:0000313" key="5">
    <source>
        <dbReference type="EMBL" id="ANI92369.1"/>
    </source>
</evidence>
<evidence type="ECO:0000256" key="2">
    <source>
        <dbReference type="ARBA" id="ARBA00023125"/>
    </source>
</evidence>
<proteinExistence type="predicted"/>
<keyword evidence="2" id="KW-0238">DNA-binding</keyword>
<evidence type="ECO:0000256" key="1">
    <source>
        <dbReference type="ARBA" id="ARBA00023015"/>
    </source>
</evidence>
<keyword evidence="1" id="KW-0805">Transcription regulation</keyword>